<proteinExistence type="predicted"/>
<gene>
    <name evidence="2" type="ORF">BaRGS_00003057</name>
</gene>
<feature type="non-terminal residue" evidence="2">
    <location>
        <position position="118"/>
    </location>
</feature>
<dbReference type="AlphaFoldDB" id="A0ABD0M398"/>
<evidence type="ECO:0000313" key="3">
    <source>
        <dbReference type="Proteomes" id="UP001519460"/>
    </source>
</evidence>
<feature type="non-terminal residue" evidence="2">
    <location>
        <position position="1"/>
    </location>
</feature>
<evidence type="ECO:0000313" key="2">
    <source>
        <dbReference type="EMBL" id="KAK7505786.1"/>
    </source>
</evidence>
<feature type="region of interest" description="Disordered" evidence="1">
    <location>
        <begin position="62"/>
        <end position="118"/>
    </location>
</feature>
<dbReference type="Proteomes" id="UP001519460">
    <property type="component" value="Unassembled WGS sequence"/>
</dbReference>
<name>A0ABD0M398_9CAEN</name>
<sequence>ADGQFGVPDKPEIVDGGPARNQDRNLINPLWTTVQRCSKTSNAPRCIVVTLDLRRGTMYETITTQRSTASPNHSTAASASTTSNSRTASKRRTCGQTDPLAKNAMLGGQGYPNTLPFP</sequence>
<reference evidence="2 3" key="1">
    <citation type="journal article" date="2023" name="Sci. Data">
        <title>Genome assembly of the Korean intertidal mud-creeper Batillaria attramentaria.</title>
        <authorList>
            <person name="Patra A.K."/>
            <person name="Ho P.T."/>
            <person name="Jun S."/>
            <person name="Lee S.J."/>
            <person name="Kim Y."/>
            <person name="Won Y.J."/>
        </authorList>
    </citation>
    <scope>NUCLEOTIDE SEQUENCE [LARGE SCALE GENOMIC DNA]</scope>
    <source>
        <strain evidence="2">Wonlab-2016</strain>
    </source>
</reference>
<evidence type="ECO:0000256" key="1">
    <source>
        <dbReference type="SAM" id="MobiDB-lite"/>
    </source>
</evidence>
<dbReference type="EMBL" id="JACVVK020000009">
    <property type="protein sequence ID" value="KAK7505786.1"/>
    <property type="molecule type" value="Genomic_DNA"/>
</dbReference>
<feature type="region of interest" description="Disordered" evidence="1">
    <location>
        <begin position="1"/>
        <end position="23"/>
    </location>
</feature>
<comment type="caution">
    <text evidence="2">The sequence shown here is derived from an EMBL/GenBank/DDBJ whole genome shotgun (WGS) entry which is preliminary data.</text>
</comment>
<feature type="compositionally biased region" description="Low complexity" evidence="1">
    <location>
        <begin position="67"/>
        <end position="87"/>
    </location>
</feature>
<accession>A0ABD0M398</accession>
<keyword evidence="3" id="KW-1185">Reference proteome</keyword>
<organism evidence="2 3">
    <name type="scientific">Batillaria attramentaria</name>
    <dbReference type="NCBI Taxonomy" id="370345"/>
    <lineage>
        <taxon>Eukaryota</taxon>
        <taxon>Metazoa</taxon>
        <taxon>Spiralia</taxon>
        <taxon>Lophotrochozoa</taxon>
        <taxon>Mollusca</taxon>
        <taxon>Gastropoda</taxon>
        <taxon>Caenogastropoda</taxon>
        <taxon>Sorbeoconcha</taxon>
        <taxon>Cerithioidea</taxon>
        <taxon>Batillariidae</taxon>
        <taxon>Batillaria</taxon>
    </lineage>
</organism>
<protein>
    <submittedName>
        <fullName evidence="2">Uncharacterized protein</fullName>
    </submittedName>
</protein>